<evidence type="ECO:0000256" key="4">
    <source>
        <dbReference type="ARBA" id="ARBA00022692"/>
    </source>
</evidence>
<dbReference type="EMBL" id="BMDT01000004">
    <property type="protein sequence ID" value="GGI65526.1"/>
    <property type="molecule type" value="Genomic_DNA"/>
</dbReference>
<gene>
    <name evidence="9" type="ORF">GCM10011482_11800</name>
</gene>
<keyword evidence="5 7" id="KW-1133">Transmembrane helix</keyword>
<keyword evidence="6 7" id="KW-0472">Membrane</keyword>
<keyword evidence="4 7" id="KW-0812">Transmembrane</keyword>
<feature type="transmembrane region" description="Helical" evidence="7">
    <location>
        <begin position="9"/>
        <end position="30"/>
    </location>
</feature>
<keyword evidence="3" id="KW-1003">Cell membrane</keyword>
<evidence type="ECO:0000259" key="8">
    <source>
        <dbReference type="PROSITE" id="PS50928"/>
    </source>
</evidence>
<dbReference type="PANTHER" id="PTHR43744">
    <property type="entry name" value="ABC TRANSPORTER PERMEASE PROTEIN MG189-RELATED-RELATED"/>
    <property type="match status" value="1"/>
</dbReference>
<evidence type="ECO:0000313" key="10">
    <source>
        <dbReference type="Proteomes" id="UP000622610"/>
    </source>
</evidence>
<feature type="transmembrane region" description="Helical" evidence="7">
    <location>
        <begin position="240"/>
        <end position="261"/>
    </location>
</feature>
<dbReference type="SUPFAM" id="SSF161098">
    <property type="entry name" value="MetI-like"/>
    <property type="match status" value="1"/>
</dbReference>
<keyword evidence="10" id="KW-1185">Reference proteome</keyword>
<dbReference type="InterPro" id="IPR000515">
    <property type="entry name" value="MetI-like"/>
</dbReference>
<keyword evidence="2 7" id="KW-0813">Transport</keyword>
<sequence>MKLSKTFKWFVYLALIVVTISSVIPFLWLVRSSLMTSSEIFEFPPKLLPESLMFSNYSDVFNLLDFGTYLKNTMIIMVPVMLGTVFTSCMCGYAFSRLDFPFKNFWFGLIIATMMLPSAVTMIPTFIMWAKVGGVDTFLPLILPAFFGGGGFNVFLMRQFFAGIPKELDEAAILDGASYYQIFFKIMLPLVKPALMVVGFFTFMNVWNDFFGPLIYLNDESKHTLALGLLQLKGQYSSDWNLMMAASTAMTIPAIIVFFIGQKYFIQGISLTSGSKG</sequence>
<proteinExistence type="inferred from homology"/>
<feature type="transmembrane region" description="Helical" evidence="7">
    <location>
        <begin position="107"/>
        <end position="129"/>
    </location>
</feature>
<accession>A0A917N4J1</accession>
<dbReference type="PROSITE" id="PS50928">
    <property type="entry name" value="ABC_TM1"/>
    <property type="match status" value="1"/>
</dbReference>
<dbReference type="CDD" id="cd06261">
    <property type="entry name" value="TM_PBP2"/>
    <property type="match status" value="1"/>
</dbReference>
<dbReference type="AlphaFoldDB" id="A0A917N4J1"/>
<dbReference type="InterPro" id="IPR035906">
    <property type="entry name" value="MetI-like_sf"/>
</dbReference>
<evidence type="ECO:0000313" key="9">
    <source>
        <dbReference type="EMBL" id="GGI65526.1"/>
    </source>
</evidence>
<evidence type="ECO:0000256" key="2">
    <source>
        <dbReference type="ARBA" id="ARBA00022448"/>
    </source>
</evidence>
<dbReference type="GO" id="GO:0055085">
    <property type="term" value="P:transmembrane transport"/>
    <property type="evidence" value="ECO:0007669"/>
    <property type="project" value="InterPro"/>
</dbReference>
<evidence type="ECO:0000256" key="7">
    <source>
        <dbReference type="RuleBase" id="RU363032"/>
    </source>
</evidence>
<comment type="similarity">
    <text evidence="7">Belongs to the binding-protein-dependent transport system permease family.</text>
</comment>
<dbReference type="GO" id="GO:0005886">
    <property type="term" value="C:plasma membrane"/>
    <property type="evidence" value="ECO:0007669"/>
    <property type="project" value="UniProtKB-SubCell"/>
</dbReference>
<evidence type="ECO:0000256" key="6">
    <source>
        <dbReference type="ARBA" id="ARBA00023136"/>
    </source>
</evidence>
<reference evidence="9" key="1">
    <citation type="journal article" date="2014" name="Int. J. Syst. Evol. Microbiol.">
        <title>Complete genome sequence of Corynebacterium casei LMG S-19264T (=DSM 44701T), isolated from a smear-ripened cheese.</title>
        <authorList>
            <consortium name="US DOE Joint Genome Institute (JGI-PGF)"/>
            <person name="Walter F."/>
            <person name="Albersmeier A."/>
            <person name="Kalinowski J."/>
            <person name="Ruckert C."/>
        </authorList>
    </citation>
    <scope>NUCLEOTIDE SEQUENCE</scope>
    <source>
        <strain evidence="9">CCM 8433</strain>
    </source>
</reference>
<evidence type="ECO:0000256" key="1">
    <source>
        <dbReference type="ARBA" id="ARBA00004651"/>
    </source>
</evidence>
<feature type="transmembrane region" description="Helical" evidence="7">
    <location>
        <begin position="182"/>
        <end position="204"/>
    </location>
</feature>
<dbReference type="Gene3D" id="1.10.3720.10">
    <property type="entry name" value="MetI-like"/>
    <property type="match status" value="1"/>
</dbReference>
<evidence type="ECO:0000256" key="3">
    <source>
        <dbReference type="ARBA" id="ARBA00022475"/>
    </source>
</evidence>
<name>A0A917N4J1_9ENTE</name>
<dbReference type="PANTHER" id="PTHR43744:SF8">
    <property type="entry name" value="SN-GLYCEROL-3-PHOSPHATE TRANSPORT SYSTEM PERMEASE PROTEIN UGPE"/>
    <property type="match status" value="1"/>
</dbReference>
<feature type="domain" description="ABC transmembrane type-1" evidence="8">
    <location>
        <begin position="70"/>
        <end position="261"/>
    </location>
</feature>
<dbReference type="RefSeq" id="WP_188367363.1">
    <property type="nucleotide sequence ID" value="NZ_BMDT01000004.1"/>
</dbReference>
<organism evidence="9 10">
    <name type="scientific">Enterococcus alcedinis</name>
    <dbReference type="NCBI Taxonomy" id="1274384"/>
    <lineage>
        <taxon>Bacteria</taxon>
        <taxon>Bacillati</taxon>
        <taxon>Bacillota</taxon>
        <taxon>Bacilli</taxon>
        <taxon>Lactobacillales</taxon>
        <taxon>Enterococcaceae</taxon>
        <taxon>Enterococcus</taxon>
    </lineage>
</organism>
<feature type="transmembrane region" description="Helical" evidence="7">
    <location>
        <begin position="74"/>
        <end position="95"/>
    </location>
</feature>
<dbReference type="Proteomes" id="UP000622610">
    <property type="component" value="Unassembled WGS sequence"/>
</dbReference>
<protein>
    <submittedName>
        <fullName evidence="9">Sugar ABC transporter permease</fullName>
    </submittedName>
</protein>
<evidence type="ECO:0000256" key="5">
    <source>
        <dbReference type="ARBA" id="ARBA00022989"/>
    </source>
</evidence>
<feature type="transmembrane region" description="Helical" evidence="7">
    <location>
        <begin position="141"/>
        <end position="161"/>
    </location>
</feature>
<comment type="caution">
    <text evidence="9">The sequence shown here is derived from an EMBL/GenBank/DDBJ whole genome shotgun (WGS) entry which is preliminary data.</text>
</comment>
<dbReference type="Pfam" id="PF00528">
    <property type="entry name" value="BPD_transp_1"/>
    <property type="match status" value="1"/>
</dbReference>
<reference evidence="9" key="2">
    <citation type="submission" date="2020-09" db="EMBL/GenBank/DDBJ databases">
        <authorList>
            <person name="Sun Q."/>
            <person name="Sedlacek I."/>
        </authorList>
    </citation>
    <scope>NUCLEOTIDE SEQUENCE</scope>
    <source>
        <strain evidence="9">CCM 8433</strain>
    </source>
</reference>
<comment type="subcellular location">
    <subcellularLocation>
        <location evidence="1 7">Cell membrane</location>
        <topology evidence="1 7">Multi-pass membrane protein</topology>
    </subcellularLocation>
</comment>